<evidence type="ECO:0000256" key="2">
    <source>
        <dbReference type="ARBA" id="ARBA00007663"/>
    </source>
</evidence>
<comment type="subcellular location">
    <subcellularLocation>
        <location evidence="1 13">Cytoplasm</location>
    </subcellularLocation>
</comment>
<dbReference type="Gene3D" id="3.40.50.11030">
    <property type="entry name" value="Threonylcarbamoyl-AMP synthase, C-terminal domain"/>
    <property type="match status" value="1"/>
</dbReference>
<reference evidence="16 17" key="1">
    <citation type="submission" date="2019-08" db="EMBL/GenBank/DDBJ databases">
        <title>Aureimonas fodiniaquatilis sp. nov., isolated from a coal mine wastewater.</title>
        <authorList>
            <person name="Kim W."/>
        </authorList>
    </citation>
    <scope>NUCLEOTIDE SEQUENCE [LARGE SCALE GENOMIC DNA]</scope>
    <source>
        <strain evidence="16 17">CAU 1482</strain>
    </source>
</reference>
<dbReference type="InterPro" id="IPR010923">
    <property type="entry name" value="T(6)A37_SUA5"/>
</dbReference>
<keyword evidence="5 13" id="KW-0963">Cytoplasm</keyword>
<accession>A0A5B0E070</accession>
<feature type="binding site" evidence="14">
    <location>
        <position position="147"/>
    </location>
    <ligand>
        <name>ATP</name>
        <dbReference type="ChEBI" id="CHEBI:30616"/>
    </ligand>
</feature>
<sequence>MQILDSALEATRDAAAARLMAGELVALPTETVYGLAGDATNGQAVARIYEAKGRPAFNPLIAHVSSFEMARQLVDMNPVAEKLAAQFWPGPLTLVLPVAEGCPVHPLATAGLPTLAVRMPAGPMRDIVRRVGRPLAAPSANRSGGVSPTTAAHVAHSLGEKVGMIVDGGSARVGLESTIVKSGETGIYLLRPGGLPREAIEDFLGMELLGGGEGGIEAPGQMTSHYAPSGHVRLNAVAVKPGEYLIGFGSQALPGQEHAAGFANLSPTGDLVEAAANLFAVLAAFDAPGIHTIAVAPVPEHGLGLAINDRLRRAAAPRPFQPEKL</sequence>
<dbReference type="RefSeq" id="WP_149298188.1">
    <property type="nucleotide sequence ID" value="NZ_VTWH01000001.1"/>
</dbReference>
<protein>
    <recommendedName>
        <fullName evidence="4 13">Threonylcarbamoyl-AMP synthase</fullName>
        <shortName evidence="13">TC-AMP synthase</shortName>
        <ecNumber evidence="3 13">2.7.7.87</ecNumber>
    </recommendedName>
    <alternativeName>
        <fullName evidence="11 13">L-threonylcarbamoyladenylate synthase</fullName>
    </alternativeName>
</protein>
<dbReference type="NCBIfam" id="TIGR00057">
    <property type="entry name" value="L-threonylcarbamoyladenylate synthase"/>
    <property type="match status" value="1"/>
</dbReference>
<evidence type="ECO:0000256" key="11">
    <source>
        <dbReference type="ARBA" id="ARBA00029774"/>
    </source>
</evidence>
<evidence type="ECO:0000256" key="14">
    <source>
        <dbReference type="PIRSR" id="PIRSR004930-1"/>
    </source>
</evidence>
<keyword evidence="8 13" id="KW-0548">Nucleotidyltransferase</keyword>
<dbReference type="GO" id="GO:0005737">
    <property type="term" value="C:cytoplasm"/>
    <property type="evidence" value="ECO:0007669"/>
    <property type="project" value="UniProtKB-SubCell"/>
</dbReference>
<comment type="catalytic activity">
    <reaction evidence="12 13">
        <text>L-threonine + hydrogencarbonate + ATP = L-threonylcarbamoyladenylate + diphosphate + H2O</text>
        <dbReference type="Rhea" id="RHEA:36407"/>
        <dbReference type="ChEBI" id="CHEBI:15377"/>
        <dbReference type="ChEBI" id="CHEBI:17544"/>
        <dbReference type="ChEBI" id="CHEBI:30616"/>
        <dbReference type="ChEBI" id="CHEBI:33019"/>
        <dbReference type="ChEBI" id="CHEBI:57926"/>
        <dbReference type="ChEBI" id="CHEBI:73682"/>
        <dbReference type="EC" id="2.7.7.87"/>
    </reaction>
</comment>
<dbReference type="InterPro" id="IPR038385">
    <property type="entry name" value="Sua5/YwlC_C"/>
</dbReference>
<feature type="domain" description="YrdC-like" evidence="15">
    <location>
        <begin position="9"/>
        <end position="195"/>
    </location>
</feature>
<dbReference type="PANTHER" id="PTHR17490">
    <property type="entry name" value="SUA5"/>
    <property type="match status" value="1"/>
</dbReference>
<dbReference type="InterPro" id="IPR005145">
    <property type="entry name" value="Sua5_C"/>
</dbReference>
<dbReference type="EC" id="2.7.7.87" evidence="3 13"/>
<dbReference type="GO" id="GO:0061710">
    <property type="term" value="F:L-threonylcarbamoyladenylate synthase"/>
    <property type="evidence" value="ECO:0007669"/>
    <property type="project" value="UniProtKB-EC"/>
</dbReference>
<keyword evidence="10 13" id="KW-0067">ATP-binding</keyword>
<dbReference type="OrthoDB" id="9814580at2"/>
<dbReference type="AlphaFoldDB" id="A0A5B0E070"/>
<feature type="binding site" evidence="14">
    <location>
        <position position="31"/>
    </location>
    <ligand>
        <name>L-threonine</name>
        <dbReference type="ChEBI" id="CHEBI:57926"/>
    </ligand>
</feature>
<feature type="binding site" evidence="14">
    <location>
        <position position="191"/>
    </location>
    <ligand>
        <name>ATP</name>
        <dbReference type="ChEBI" id="CHEBI:30616"/>
    </ligand>
</feature>
<keyword evidence="6 13" id="KW-0808">Transferase</keyword>
<gene>
    <name evidence="16" type="ORF">FPY71_05035</name>
</gene>
<comment type="caution">
    <text evidence="16">The sequence shown here is derived from an EMBL/GenBank/DDBJ whole genome shotgun (WGS) entry which is preliminary data.</text>
</comment>
<feature type="binding site" evidence="14">
    <location>
        <position position="137"/>
    </location>
    <ligand>
        <name>L-threonine</name>
        <dbReference type="ChEBI" id="CHEBI:57926"/>
    </ligand>
</feature>
<dbReference type="EMBL" id="VTWH01000001">
    <property type="protein sequence ID" value="KAA0972457.1"/>
    <property type="molecule type" value="Genomic_DNA"/>
</dbReference>
<comment type="similarity">
    <text evidence="2 13">Belongs to the SUA5 family.</text>
</comment>
<dbReference type="Proteomes" id="UP000324738">
    <property type="component" value="Unassembled WGS sequence"/>
</dbReference>
<evidence type="ECO:0000256" key="7">
    <source>
        <dbReference type="ARBA" id="ARBA00022694"/>
    </source>
</evidence>
<dbReference type="Pfam" id="PF03481">
    <property type="entry name" value="Sua5_C"/>
    <property type="match status" value="1"/>
</dbReference>
<evidence type="ECO:0000256" key="4">
    <source>
        <dbReference type="ARBA" id="ARBA00015492"/>
    </source>
</evidence>
<dbReference type="GO" id="GO:0003725">
    <property type="term" value="F:double-stranded RNA binding"/>
    <property type="evidence" value="ECO:0007669"/>
    <property type="project" value="UniProtKB-UniRule"/>
</dbReference>
<dbReference type="GO" id="GO:0008033">
    <property type="term" value="P:tRNA processing"/>
    <property type="evidence" value="ECO:0007669"/>
    <property type="project" value="UniProtKB-KW"/>
</dbReference>
<name>A0A5B0E070_9HYPH</name>
<organism evidence="16 17">
    <name type="scientific">Aureimonas fodinaquatilis</name>
    <dbReference type="NCBI Taxonomy" id="2565783"/>
    <lineage>
        <taxon>Bacteria</taxon>
        <taxon>Pseudomonadati</taxon>
        <taxon>Pseudomonadota</taxon>
        <taxon>Alphaproteobacteria</taxon>
        <taxon>Hyphomicrobiales</taxon>
        <taxon>Aurantimonadaceae</taxon>
        <taxon>Aureimonas</taxon>
    </lineage>
</organism>
<dbReference type="PANTHER" id="PTHR17490:SF16">
    <property type="entry name" value="THREONYLCARBAMOYL-AMP SYNTHASE"/>
    <property type="match status" value="1"/>
</dbReference>
<evidence type="ECO:0000256" key="13">
    <source>
        <dbReference type="PIRNR" id="PIRNR004930"/>
    </source>
</evidence>
<proteinExistence type="inferred from homology"/>
<feature type="binding site" evidence="14">
    <location>
        <position position="63"/>
    </location>
    <ligand>
        <name>ATP</name>
        <dbReference type="ChEBI" id="CHEBI:30616"/>
    </ligand>
</feature>
<evidence type="ECO:0000313" key="17">
    <source>
        <dbReference type="Proteomes" id="UP000324738"/>
    </source>
</evidence>
<dbReference type="Pfam" id="PF01300">
    <property type="entry name" value="Sua5_yciO_yrdC"/>
    <property type="match status" value="1"/>
</dbReference>
<dbReference type="GO" id="GO:0006450">
    <property type="term" value="P:regulation of translational fidelity"/>
    <property type="evidence" value="ECO:0007669"/>
    <property type="project" value="TreeGrafter"/>
</dbReference>
<dbReference type="Gene3D" id="3.90.870.10">
    <property type="entry name" value="DHBP synthase"/>
    <property type="match status" value="1"/>
</dbReference>
<dbReference type="InterPro" id="IPR006070">
    <property type="entry name" value="Sua5-like_dom"/>
</dbReference>
<dbReference type="PIRSF" id="PIRSF004930">
    <property type="entry name" value="Tln_factor_SUA5"/>
    <property type="match status" value="1"/>
</dbReference>
<feature type="binding site" evidence="14">
    <location>
        <position position="177"/>
    </location>
    <ligand>
        <name>L-threonine</name>
        <dbReference type="ChEBI" id="CHEBI:57926"/>
    </ligand>
</feature>
<keyword evidence="7 13" id="KW-0819">tRNA processing</keyword>
<evidence type="ECO:0000256" key="6">
    <source>
        <dbReference type="ARBA" id="ARBA00022679"/>
    </source>
</evidence>
<keyword evidence="17" id="KW-1185">Reference proteome</keyword>
<evidence type="ECO:0000256" key="9">
    <source>
        <dbReference type="ARBA" id="ARBA00022741"/>
    </source>
</evidence>
<feature type="binding site" evidence="14">
    <location>
        <position position="58"/>
    </location>
    <ligand>
        <name>ATP</name>
        <dbReference type="ChEBI" id="CHEBI:30616"/>
    </ligand>
</feature>
<feature type="binding site" evidence="14">
    <location>
        <position position="118"/>
    </location>
    <ligand>
        <name>ATP</name>
        <dbReference type="ChEBI" id="CHEBI:30616"/>
    </ligand>
</feature>
<feature type="binding site" evidence="14">
    <location>
        <position position="54"/>
    </location>
    <ligand>
        <name>ATP</name>
        <dbReference type="ChEBI" id="CHEBI:30616"/>
    </ligand>
</feature>
<evidence type="ECO:0000313" key="16">
    <source>
        <dbReference type="EMBL" id="KAA0972457.1"/>
    </source>
</evidence>
<evidence type="ECO:0000256" key="10">
    <source>
        <dbReference type="ARBA" id="ARBA00022840"/>
    </source>
</evidence>
<feature type="binding site" evidence="14">
    <location>
        <position position="139"/>
    </location>
    <ligand>
        <name>ATP</name>
        <dbReference type="ChEBI" id="CHEBI:30616"/>
    </ligand>
</feature>
<evidence type="ECO:0000256" key="5">
    <source>
        <dbReference type="ARBA" id="ARBA00022490"/>
    </source>
</evidence>
<dbReference type="SUPFAM" id="SSF55821">
    <property type="entry name" value="YrdC/RibB"/>
    <property type="match status" value="1"/>
</dbReference>
<feature type="binding site" evidence="14">
    <location>
        <position position="114"/>
    </location>
    <ligand>
        <name>ATP</name>
        <dbReference type="ChEBI" id="CHEBI:30616"/>
    </ligand>
</feature>
<keyword evidence="9 13" id="KW-0547">Nucleotide-binding</keyword>
<comment type="function">
    <text evidence="13">Required for the formation of a threonylcarbamoyl group on adenosine at position 37 (t(6)A37) in tRNAs that read codons beginning with adenine.</text>
</comment>
<evidence type="ECO:0000256" key="8">
    <source>
        <dbReference type="ARBA" id="ARBA00022695"/>
    </source>
</evidence>
<dbReference type="InterPro" id="IPR050156">
    <property type="entry name" value="TC-AMP_synthase_SUA5"/>
</dbReference>
<dbReference type="GO" id="GO:0005524">
    <property type="term" value="F:ATP binding"/>
    <property type="evidence" value="ECO:0007669"/>
    <property type="project" value="UniProtKB-UniRule"/>
</dbReference>
<dbReference type="InterPro" id="IPR017945">
    <property type="entry name" value="DHBP_synth_RibB-like_a/b_dom"/>
</dbReference>
<dbReference type="GO" id="GO:0000049">
    <property type="term" value="F:tRNA binding"/>
    <property type="evidence" value="ECO:0007669"/>
    <property type="project" value="TreeGrafter"/>
</dbReference>
<feature type="binding site" evidence="14">
    <location>
        <position position="226"/>
    </location>
    <ligand>
        <name>ATP</name>
        <dbReference type="ChEBI" id="CHEBI:30616"/>
    </ligand>
</feature>
<dbReference type="PROSITE" id="PS51163">
    <property type="entry name" value="YRDC"/>
    <property type="match status" value="1"/>
</dbReference>
<evidence type="ECO:0000259" key="15">
    <source>
        <dbReference type="PROSITE" id="PS51163"/>
    </source>
</evidence>
<evidence type="ECO:0000256" key="3">
    <source>
        <dbReference type="ARBA" id="ARBA00012584"/>
    </source>
</evidence>
<evidence type="ECO:0000256" key="1">
    <source>
        <dbReference type="ARBA" id="ARBA00004496"/>
    </source>
</evidence>
<evidence type="ECO:0000256" key="12">
    <source>
        <dbReference type="ARBA" id="ARBA00048366"/>
    </source>
</evidence>